<dbReference type="Proteomes" id="UP000010388">
    <property type="component" value="Chromosome"/>
</dbReference>
<dbReference type="RefSeq" id="WP_015108720.1">
    <property type="nucleotide sequence ID" value="NC_019675.1"/>
</dbReference>
<evidence type="ECO:0000256" key="3">
    <source>
        <dbReference type="ARBA" id="ARBA00022692"/>
    </source>
</evidence>
<organism evidence="7 8">
    <name type="scientific">Cyanobium gracile (strain ATCC 27147 / PCC 6307)</name>
    <dbReference type="NCBI Taxonomy" id="292564"/>
    <lineage>
        <taxon>Bacteria</taxon>
        <taxon>Bacillati</taxon>
        <taxon>Cyanobacteriota</taxon>
        <taxon>Cyanophyceae</taxon>
        <taxon>Synechococcales</taxon>
        <taxon>Prochlorococcaceae</taxon>
        <taxon>Cyanobium</taxon>
    </lineage>
</organism>
<evidence type="ECO:0000313" key="8">
    <source>
        <dbReference type="Proteomes" id="UP000010388"/>
    </source>
</evidence>
<dbReference type="PATRIC" id="fig|292564.3.peg.1035"/>
<dbReference type="PANTHER" id="PTHR30482:SF10">
    <property type="entry name" value="HIGH-AFFINITY BRANCHED-CHAIN AMINO ACID TRANSPORT PROTEIN BRAE"/>
    <property type="match status" value="1"/>
</dbReference>
<evidence type="ECO:0000256" key="1">
    <source>
        <dbReference type="ARBA" id="ARBA00004651"/>
    </source>
</evidence>
<keyword evidence="2" id="KW-1003">Cell membrane</keyword>
<dbReference type="EMBL" id="CP003495">
    <property type="protein sequence ID" value="AFY28266.1"/>
    <property type="molecule type" value="Genomic_DNA"/>
</dbReference>
<keyword evidence="4 6" id="KW-1133">Transmembrane helix</keyword>
<dbReference type="KEGG" id="cgc:Cyagr_1085"/>
<accession>K9P6B7</accession>
<dbReference type="Pfam" id="PF02653">
    <property type="entry name" value="BPD_transp_2"/>
    <property type="match status" value="1"/>
</dbReference>
<protein>
    <submittedName>
        <fullName evidence="7">ABC-type branched-chain amino acid transport system, permease component</fullName>
    </submittedName>
</protein>
<dbReference type="CDD" id="cd06581">
    <property type="entry name" value="TM_PBP1_LivM_like"/>
    <property type="match status" value="1"/>
</dbReference>
<evidence type="ECO:0000256" key="2">
    <source>
        <dbReference type="ARBA" id="ARBA00022475"/>
    </source>
</evidence>
<dbReference type="OrthoDB" id="9789927at2"/>
<evidence type="ECO:0000313" key="7">
    <source>
        <dbReference type="EMBL" id="AFY28266.1"/>
    </source>
</evidence>
<proteinExistence type="predicted"/>
<evidence type="ECO:0000256" key="4">
    <source>
        <dbReference type="ARBA" id="ARBA00022989"/>
    </source>
</evidence>
<gene>
    <name evidence="7" type="ordered locus">Cyagr_1085</name>
</gene>
<feature type="transmembrane region" description="Helical" evidence="6">
    <location>
        <begin position="184"/>
        <end position="205"/>
    </location>
</feature>
<comment type="subcellular location">
    <subcellularLocation>
        <location evidence="1">Cell membrane</location>
        <topology evidence="1">Multi-pass membrane protein</topology>
    </subcellularLocation>
</comment>
<feature type="transmembrane region" description="Helical" evidence="6">
    <location>
        <begin position="35"/>
        <end position="54"/>
    </location>
</feature>
<dbReference type="HOGENOM" id="CLU_031365_1_2_3"/>
<reference evidence="8" key="1">
    <citation type="journal article" date="2013" name="Proc. Natl. Acad. Sci. U.S.A.">
        <title>Improving the coverage of the cyanobacterial phylum using diversity-driven genome sequencing.</title>
        <authorList>
            <person name="Shih P.M."/>
            <person name="Wu D."/>
            <person name="Latifi A."/>
            <person name="Axen S.D."/>
            <person name="Fewer D.P."/>
            <person name="Talla E."/>
            <person name="Calteau A."/>
            <person name="Cai F."/>
            <person name="Tandeau de Marsac N."/>
            <person name="Rippka R."/>
            <person name="Herdman M."/>
            <person name="Sivonen K."/>
            <person name="Coursin T."/>
            <person name="Laurent T."/>
            <person name="Goodwin L."/>
            <person name="Nolan M."/>
            <person name="Davenport K.W."/>
            <person name="Han C.S."/>
            <person name="Rubin E.M."/>
            <person name="Eisen J.A."/>
            <person name="Woyke T."/>
            <person name="Gugger M."/>
            <person name="Kerfeld C.A."/>
        </authorList>
    </citation>
    <scope>NUCLEOTIDE SEQUENCE [LARGE SCALE GENOMIC DNA]</scope>
    <source>
        <strain evidence="8">ATCC 27147 / PCC 6307</strain>
    </source>
</reference>
<dbReference type="GO" id="GO:0015658">
    <property type="term" value="F:branched-chain amino acid transmembrane transporter activity"/>
    <property type="evidence" value="ECO:0007669"/>
    <property type="project" value="InterPro"/>
</dbReference>
<evidence type="ECO:0000256" key="5">
    <source>
        <dbReference type="ARBA" id="ARBA00023136"/>
    </source>
</evidence>
<keyword evidence="5 6" id="KW-0472">Membrane</keyword>
<feature type="transmembrane region" description="Helical" evidence="6">
    <location>
        <begin position="6"/>
        <end position="23"/>
    </location>
</feature>
<feature type="transmembrane region" description="Helical" evidence="6">
    <location>
        <begin position="258"/>
        <end position="276"/>
    </location>
</feature>
<keyword evidence="3 6" id="KW-0812">Transmembrane</keyword>
<dbReference type="PANTHER" id="PTHR30482">
    <property type="entry name" value="HIGH-AFFINITY BRANCHED-CHAIN AMINO ACID TRANSPORT SYSTEM PERMEASE"/>
    <property type="match status" value="1"/>
</dbReference>
<dbReference type="eggNOG" id="COG4177">
    <property type="taxonomic scope" value="Bacteria"/>
</dbReference>
<evidence type="ECO:0000256" key="6">
    <source>
        <dbReference type="SAM" id="Phobius"/>
    </source>
</evidence>
<name>K9P6B7_CYAGP</name>
<dbReference type="STRING" id="292564.Cyagr_1085"/>
<feature type="transmembrane region" description="Helical" evidence="6">
    <location>
        <begin position="129"/>
        <end position="150"/>
    </location>
</feature>
<dbReference type="InterPro" id="IPR043428">
    <property type="entry name" value="LivM-like"/>
</dbReference>
<dbReference type="InterPro" id="IPR001851">
    <property type="entry name" value="ABC_transp_permease"/>
</dbReference>
<feature type="transmembrane region" description="Helical" evidence="6">
    <location>
        <begin position="66"/>
        <end position="85"/>
    </location>
</feature>
<dbReference type="AlphaFoldDB" id="K9P6B7"/>
<feature type="transmembrane region" description="Helical" evidence="6">
    <location>
        <begin position="217"/>
        <end position="246"/>
    </location>
</feature>
<dbReference type="GO" id="GO:0005886">
    <property type="term" value="C:plasma membrane"/>
    <property type="evidence" value="ECO:0007669"/>
    <property type="project" value="UniProtKB-SubCell"/>
</dbReference>
<sequence>MDAALLEQMLLGALLALSVYLPLRCGQLSLATPGFYAVGGYVAALLSTGVPAFAGSGATSPLPALLAEMVLGGALAGLIALAIGGPVLRLRGIYLAIATIALVEILRVLNLNLPFTGGAMGIFGIPQPFAHPEGYVLFTLALLALACWLCQRLEALRLGRAMAAIRDDELAAACVGIDTPRTKLIAFVASAVLAGVTGALAAHFLNSWNARAGSFDASITTLAFVVFGGSRLWPGPVLGGLVLTALPELLRPVGDLRLILFGAVILLGPLFFPQGLVTAERLRWLAALLGRGRPRVRQAPQAP</sequence>